<comment type="caution">
    <text evidence="2">The sequence shown here is derived from an EMBL/GenBank/DDBJ whole genome shotgun (WGS) entry which is preliminary data.</text>
</comment>
<name>A0A510V7L6_9CELL</name>
<reference evidence="2 3" key="1">
    <citation type="submission" date="2019-07" db="EMBL/GenBank/DDBJ databases">
        <title>Whole genome shotgun sequence of Cellulomonas xylanilytica NBRC 101102.</title>
        <authorList>
            <person name="Hosoyama A."/>
            <person name="Uohara A."/>
            <person name="Ohji S."/>
            <person name="Ichikawa N."/>
        </authorList>
    </citation>
    <scope>NUCLEOTIDE SEQUENCE [LARGE SCALE GENOMIC DNA]</scope>
    <source>
        <strain evidence="2 3">NBRC 101102</strain>
    </source>
</reference>
<evidence type="ECO:0000313" key="3">
    <source>
        <dbReference type="Proteomes" id="UP000321118"/>
    </source>
</evidence>
<evidence type="ECO:0000259" key="1">
    <source>
        <dbReference type="PROSITE" id="PS50075"/>
    </source>
</evidence>
<accession>A0A510V7L6</accession>
<organism evidence="2 3">
    <name type="scientific">Cellulomonas xylanilytica</name>
    <dbReference type="NCBI Taxonomy" id="233583"/>
    <lineage>
        <taxon>Bacteria</taxon>
        <taxon>Bacillati</taxon>
        <taxon>Actinomycetota</taxon>
        <taxon>Actinomycetes</taxon>
        <taxon>Micrococcales</taxon>
        <taxon>Cellulomonadaceae</taxon>
        <taxon>Cellulomonas</taxon>
    </lineage>
</organism>
<dbReference type="Proteomes" id="UP000321118">
    <property type="component" value="Unassembled WGS sequence"/>
</dbReference>
<dbReference type="Gene3D" id="1.10.1200.10">
    <property type="entry name" value="ACP-like"/>
    <property type="match status" value="1"/>
</dbReference>
<keyword evidence="3" id="KW-1185">Reference proteome</keyword>
<dbReference type="InterPro" id="IPR009081">
    <property type="entry name" value="PP-bd_ACP"/>
</dbReference>
<dbReference type="EMBL" id="BJUB01000011">
    <property type="protein sequence ID" value="GEK22853.1"/>
    <property type="molecule type" value="Genomic_DNA"/>
</dbReference>
<dbReference type="OrthoDB" id="2625323at2"/>
<gene>
    <name evidence="2" type="ORF">CXY01_33730</name>
</gene>
<dbReference type="RefSeq" id="WP_146929569.1">
    <property type="nucleotide sequence ID" value="NZ_BJUB01000011.1"/>
</dbReference>
<dbReference type="PROSITE" id="PS50075">
    <property type="entry name" value="CARRIER"/>
    <property type="match status" value="1"/>
</dbReference>
<dbReference type="SUPFAM" id="SSF47336">
    <property type="entry name" value="ACP-like"/>
    <property type="match status" value="1"/>
</dbReference>
<protein>
    <recommendedName>
        <fullName evidence="1">Carrier domain-containing protein</fullName>
    </recommendedName>
</protein>
<dbReference type="Pfam" id="PF00550">
    <property type="entry name" value="PP-binding"/>
    <property type="match status" value="1"/>
</dbReference>
<feature type="domain" description="Carrier" evidence="1">
    <location>
        <begin position="4"/>
        <end position="88"/>
    </location>
</feature>
<dbReference type="AlphaFoldDB" id="A0A510V7L6"/>
<proteinExistence type="predicted"/>
<evidence type="ECO:0000313" key="2">
    <source>
        <dbReference type="EMBL" id="GEK22853.1"/>
    </source>
</evidence>
<dbReference type="InterPro" id="IPR036736">
    <property type="entry name" value="ACP-like_sf"/>
</dbReference>
<sequence length="92" mass="9949">MTTTHDDQFLESVLTLLRGLNPSAQALAGTTIEPDTDLIHTGIIDSLSIMALLVFLEEETGTRVPLEDLLLDSIRTPRTIAAVHGPRAVETV</sequence>